<protein>
    <submittedName>
        <fullName evidence="1">Uncharacterized protein</fullName>
    </submittedName>
</protein>
<organism evidence="1 2">
    <name type="scientific">Fistulifera solaris</name>
    <name type="common">Oleaginous diatom</name>
    <dbReference type="NCBI Taxonomy" id="1519565"/>
    <lineage>
        <taxon>Eukaryota</taxon>
        <taxon>Sar</taxon>
        <taxon>Stramenopiles</taxon>
        <taxon>Ochrophyta</taxon>
        <taxon>Bacillariophyta</taxon>
        <taxon>Bacillariophyceae</taxon>
        <taxon>Bacillariophycidae</taxon>
        <taxon>Naviculales</taxon>
        <taxon>Naviculaceae</taxon>
        <taxon>Fistulifera</taxon>
    </lineage>
</organism>
<evidence type="ECO:0000313" key="1">
    <source>
        <dbReference type="EMBL" id="GAX26041.1"/>
    </source>
</evidence>
<sequence length="204" mass="22580">MNELMNADSSSRGRRRNSFFQRLGASFHRSGGDRGADIATLRGNQADFEGQGSISRVATGCGCFGRSDAKEQRTLLIKGPFCFVYDMKNDSSPLFAVSLHRIKAKTVSLNHVQLCTTLGDVEYDIFFKDTNFVPVFIEEVAKQSSISQSEEIRRQLGHDNLINKRASLRFAESVAKTKVKEQPDAPPNKAAINDAMRTLAPVGY</sequence>
<gene>
    <name evidence="1" type="ORF">FisN_4Hh459</name>
</gene>
<accession>A0A1Z5KJ19</accession>
<keyword evidence="2" id="KW-1185">Reference proteome</keyword>
<dbReference type="InParanoid" id="A0A1Z5KJ19"/>
<dbReference type="Proteomes" id="UP000198406">
    <property type="component" value="Unassembled WGS sequence"/>
</dbReference>
<proteinExistence type="predicted"/>
<comment type="caution">
    <text evidence="1">The sequence shown here is derived from an EMBL/GenBank/DDBJ whole genome shotgun (WGS) entry which is preliminary data.</text>
</comment>
<dbReference type="EMBL" id="BDSP01000235">
    <property type="protein sequence ID" value="GAX26041.1"/>
    <property type="molecule type" value="Genomic_DNA"/>
</dbReference>
<dbReference type="AlphaFoldDB" id="A0A1Z5KJ19"/>
<evidence type="ECO:0000313" key="2">
    <source>
        <dbReference type="Proteomes" id="UP000198406"/>
    </source>
</evidence>
<name>A0A1Z5KJ19_FISSO</name>
<reference evidence="1 2" key="1">
    <citation type="journal article" date="2015" name="Plant Cell">
        <title>Oil accumulation by the oleaginous diatom Fistulifera solaris as revealed by the genome and transcriptome.</title>
        <authorList>
            <person name="Tanaka T."/>
            <person name="Maeda Y."/>
            <person name="Veluchamy A."/>
            <person name="Tanaka M."/>
            <person name="Abida H."/>
            <person name="Marechal E."/>
            <person name="Bowler C."/>
            <person name="Muto M."/>
            <person name="Sunaga Y."/>
            <person name="Tanaka M."/>
            <person name="Yoshino T."/>
            <person name="Taniguchi T."/>
            <person name="Fukuda Y."/>
            <person name="Nemoto M."/>
            <person name="Matsumoto M."/>
            <person name="Wong P.S."/>
            <person name="Aburatani S."/>
            <person name="Fujibuchi W."/>
        </authorList>
    </citation>
    <scope>NUCLEOTIDE SEQUENCE [LARGE SCALE GENOMIC DNA]</scope>
    <source>
        <strain evidence="1 2">JPCC DA0580</strain>
    </source>
</reference>
<dbReference type="OrthoDB" id="46746at2759"/>